<dbReference type="InterPro" id="IPR036875">
    <property type="entry name" value="Znf_CCHC_sf"/>
</dbReference>
<feature type="compositionally biased region" description="Polar residues" evidence="2">
    <location>
        <begin position="325"/>
        <end position="344"/>
    </location>
</feature>
<name>A0ABR3NQ60_9TELE</name>
<protein>
    <recommendedName>
        <fullName evidence="3">CCHC-type domain-containing protein</fullName>
    </recommendedName>
</protein>
<feature type="compositionally biased region" description="Basic residues" evidence="2">
    <location>
        <begin position="306"/>
        <end position="319"/>
    </location>
</feature>
<feature type="compositionally biased region" description="Polar residues" evidence="2">
    <location>
        <begin position="226"/>
        <end position="239"/>
    </location>
</feature>
<dbReference type="Proteomes" id="UP001558613">
    <property type="component" value="Unassembled WGS sequence"/>
</dbReference>
<keyword evidence="1" id="KW-0479">Metal-binding</keyword>
<gene>
    <name evidence="4" type="ORF">QQF64_025834</name>
</gene>
<dbReference type="InterPro" id="IPR001878">
    <property type="entry name" value="Znf_CCHC"/>
</dbReference>
<proteinExistence type="predicted"/>
<dbReference type="SUPFAM" id="SSF57756">
    <property type="entry name" value="Retrovirus zinc finger-like domains"/>
    <property type="match status" value="1"/>
</dbReference>
<evidence type="ECO:0000256" key="1">
    <source>
        <dbReference type="PROSITE-ProRule" id="PRU00047"/>
    </source>
</evidence>
<keyword evidence="1" id="KW-0862">Zinc</keyword>
<feature type="compositionally biased region" description="Basic and acidic residues" evidence="2">
    <location>
        <begin position="293"/>
        <end position="302"/>
    </location>
</feature>
<evidence type="ECO:0000256" key="2">
    <source>
        <dbReference type="SAM" id="MobiDB-lite"/>
    </source>
</evidence>
<keyword evidence="1" id="KW-0863">Zinc-finger</keyword>
<feature type="region of interest" description="Disordered" evidence="2">
    <location>
        <begin position="291"/>
        <end position="344"/>
    </location>
</feature>
<accession>A0ABR3NQ60</accession>
<evidence type="ECO:0000313" key="4">
    <source>
        <dbReference type="EMBL" id="KAL1279161.1"/>
    </source>
</evidence>
<evidence type="ECO:0000313" key="5">
    <source>
        <dbReference type="Proteomes" id="UP001558613"/>
    </source>
</evidence>
<sequence>MTSGVRSLDFLTRGHDVKIVSKASVEDCSLAVGEVVGCENVMSASRMNNVVVVFLKTTELTNIVVESGAVVDNAFVPVLPLSLPSKKVILSNVPHFIKNDVLVQMLERYGKLVSPIKMIQIGCKSPLLKHVVSFRRFVYMVLNNSREELDLTFNLKHDKFNYVIFTTANNMKCLSCGEFGHLVRACPRREDKFKQNASSALAEKTGVIVGETVREELPATSDAVGENSSEASKDVNPTVSPGDAAASKQIGGEGLAVVAMEEALVANKTQSTDGLGDMQNSDKSLDMELEGDQGLKEQDECVFKTPQKRRMKQRHYSKPKRSENVDLSQTDTESETDLSVSFDHSQDESVNQSYTVDDIKLFLRVTKNARNVRISQHFPDLEQFAEKARCFRSQGLFSDQEVFRLKKILTAHL</sequence>
<keyword evidence="5" id="KW-1185">Reference proteome</keyword>
<reference evidence="4 5" key="1">
    <citation type="submission" date="2023-09" db="EMBL/GenBank/DDBJ databases">
        <authorList>
            <person name="Wang M."/>
        </authorList>
    </citation>
    <scope>NUCLEOTIDE SEQUENCE [LARGE SCALE GENOMIC DNA]</scope>
    <source>
        <strain evidence="4">GT-2023</strain>
        <tissue evidence="4">Liver</tissue>
    </source>
</reference>
<evidence type="ECO:0000259" key="3">
    <source>
        <dbReference type="PROSITE" id="PS50158"/>
    </source>
</evidence>
<comment type="caution">
    <text evidence="4">The sequence shown here is derived from an EMBL/GenBank/DDBJ whole genome shotgun (WGS) entry which is preliminary data.</text>
</comment>
<organism evidence="4 5">
    <name type="scientific">Cirrhinus molitorella</name>
    <name type="common">mud carp</name>
    <dbReference type="NCBI Taxonomy" id="172907"/>
    <lineage>
        <taxon>Eukaryota</taxon>
        <taxon>Metazoa</taxon>
        <taxon>Chordata</taxon>
        <taxon>Craniata</taxon>
        <taxon>Vertebrata</taxon>
        <taxon>Euteleostomi</taxon>
        <taxon>Actinopterygii</taxon>
        <taxon>Neopterygii</taxon>
        <taxon>Teleostei</taxon>
        <taxon>Ostariophysi</taxon>
        <taxon>Cypriniformes</taxon>
        <taxon>Cyprinidae</taxon>
        <taxon>Labeoninae</taxon>
        <taxon>Labeonini</taxon>
        <taxon>Cirrhinus</taxon>
    </lineage>
</organism>
<dbReference type="PROSITE" id="PS50158">
    <property type="entry name" value="ZF_CCHC"/>
    <property type="match status" value="1"/>
</dbReference>
<feature type="region of interest" description="Disordered" evidence="2">
    <location>
        <begin position="218"/>
        <end position="247"/>
    </location>
</feature>
<feature type="domain" description="CCHC-type" evidence="3">
    <location>
        <begin position="172"/>
        <end position="188"/>
    </location>
</feature>
<dbReference type="EMBL" id="JAYMGO010000003">
    <property type="protein sequence ID" value="KAL1279161.1"/>
    <property type="molecule type" value="Genomic_DNA"/>
</dbReference>